<dbReference type="CDD" id="cd01089">
    <property type="entry name" value="PA2G4-like"/>
    <property type="match status" value="1"/>
</dbReference>
<dbReference type="Gene3D" id="1.10.10.10">
    <property type="entry name" value="Winged helix-like DNA-binding domain superfamily/Winged helix DNA-binding domain"/>
    <property type="match status" value="1"/>
</dbReference>
<accession>A0AAD5TZ04</accession>
<dbReference type="InterPro" id="IPR000994">
    <property type="entry name" value="Pept_M24"/>
</dbReference>
<dbReference type="Gene3D" id="3.90.230.10">
    <property type="entry name" value="Creatinase/methionine aminopeptidase superfamily"/>
    <property type="match status" value="1"/>
</dbReference>
<evidence type="ECO:0000256" key="1">
    <source>
        <dbReference type="ARBA" id="ARBA00007319"/>
    </source>
</evidence>
<comment type="caution">
    <text evidence="3">The sequence shown here is derived from an EMBL/GenBank/DDBJ whole genome shotgun (WGS) entry which is preliminary data.</text>
</comment>
<dbReference type="InterPro" id="IPR036390">
    <property type="entry name" value="WH_DNA-bd_sf"/>
</dbReference>
<dbReference type="SUPFAM" id="SSF46785">
    <property type="entry name" value="Winged helix' DNA-binding domain"/>
    <property type="match status" value="1"/>
</dbReference>
<name>A0AAD5TZ04_9FUNG</name>
<organism evidence="3 4">
    <name type="scientific">Clydaea vesicula</name>
    <dbReference type="NCBI Taxonomy" id="447962"/>
    <lineage>
        <taxon>Eukaryota</taxon>
        <taxon>Fungi</taxon>
        <taxon>Fungi incertae sedis</taxon>
        <taxon>Chytridiomycota</taxon>
        <taxon>Chytridiomycota incertae sedis</taxon>
        <taxon>Chytridiomycetes</taxon>
        <taxon>Lobulomycetales</taxon>
        <taxon>Lobulomycetaceae</taxon>
        <taxon>Clydaea</taxon>
    </lineage>
</organism>
<dbReference type="Pfam" id="PF00557">
    <property type="entry name" value="Peptidase_M24"/>
    <property type="match status" value="1"/>
</dbReference>
<proteinExistence type="inferred from homology"/>
<reference evidence="3" key="1">
    <citation type="submission" date="2020-05" db="EMBL/GenBank/DDBJ databases">
        <title>Phylogenomic resolution of chytrid fungi.</title>
        <authorList>
            <person name="Stajich J.E."/>
            <person name="Amses K."/>
            <person name="Simmons R."/>
            <person name="Seto K."/>
            <person name="Myers J."/>
            <person name="Bonds A."/>
            <person name="Quandt C.A."/>
            <person name="Barry K."/>
            <person name="Liu P."/>
            <person name="Grigoriev I."/>
            <person name="Longcore J.E."/>
            <person name="James T.Y."/>
        </authorList>
    </citation>
    <scope>NUCLEOTIDE SEQUENCE</scope>
    <source>
        <strain evidence="3">JEL0476</strain>
    </source>
</reference>
<feature type="domain" description="Peptidase M24" evidence="2">
    <location>
        <begin position="24"/>
        <end position="186"/>
    </location>
</feature>
<dbReference type="Proteomes" id="UP001211065">
    <property type="component" value="Unassembled WGS sequence"/>
</dbReference>
<protein>
    <submittedName>
        <fullName evidence="3">Proliferation-associated protein 2G4</fullName>
    </submittedName>
</protein>
<evidence type="ECO:0000259" key="2">
    <source>
        <dbReference type="Pfam" id="PF00557"/>
    </source>
</evidence>
<keyword evidence="4" id="KW-1185">Reference proteome</keyword>
<dbReference type="EMBL" id="JADGJW010000408">
    <property type="protein sequence ID" value="KAJ3217832.1"/>
    <property type="molecule type" value="Genomic_DNA"/>
</dbReference>
<dbReference type="PANTHER" id="PTHR10804:SF11">
    <property type="entry name" value="PROLIFERATION-ASSOCIATED PROTEIN 2G4"/>
    <property type="match status" value="1"/>
</dbReference>
<evidence type="ECO:0000313" key="4">
    <source>
        <dbReference type="Proteomes" id="UP001211065"/>
    </source>
</evidence>
<sequence>MNESYYTEDQMEKDNILSIDVITKYKTAADIANFVMKKVVHSTYAGQSISEICKLGDSLITEQVSNIFKKRGIEKGIAFPTCLNLNNIAQNYSPLSHSVHQILTANDVVKIELGVHVDGYIATLAHTVVVSEKDIEATSPLLDVFLGRAADAICAAYYGLEIASRMIKPGNKSVDVKNAIRKVAAAFKCQPCNDTDSRLMKRYILESDKHIPNVSFSKDFNPSSQYDASSHELIRSDMDYEEETFDDFEFKTNEVYSVNIVISSGSGQLRESLDEEFGILQRDVNQKYNLKLKSSKICLETAMKHFSVFPFSTRGLLDIDERLKLGLPECISHNLLCPLPVKEEGANKHSTIAQFKCTLLLMPNGKVERITAGEEMFGLPYVHSDFNVESSGMAEILKLNLKNVGEKLGLMLPSTSGDAMAMTID</sequence>
<dbReference type="SUPFAM" id="SSF55920">
    <property type="entry name" value="Creatinase/aminopeptidase"/>
    <property type="match status" value="1"/>
</dbReference>
<dbReference type="AlphaFoldDB" id="A0AAD5TZ04"/>
<dbReference type="PANTHER" id="PTHR10804">
    <property type="entry name" value="PROTEASE FAMILY M24 METHIONYL AMINOPEPTIDASE, AMINOPEPTIDASE P"/>
    <property type="match status" value="1"/>
</dbReference>
<dbReference type="InterPro" id="IPR047113">
    <property type="entry name" value="PA2G4/ARX1"/>
</dbReference>
<comment type="similarity">
    <text evidence="1">Belongs to the peptidase M24 family.</text>
</comment>
<dbReference type="InterPro" id="IPR036005">
    <property type="entry name" value="Creatinase/aminopeptidase-like"/>
</dbReference>
<evidence type="ECO:0000313" key="3">
    <source>
        <dbReference type="EMBL" id="KAJ3217832.1"/>
    </source>
</evidence>
<dbReference type="InterPro" id="IPR036388">
    <property type="entry name" value="WH-like_DNA-bd_sf"/>
</dbReference>
<gene>
    <name evidence="3" type="primary">PA2G4</name>
    <name evidence="3" type="ORF">HK099_005316</name>
</gene>